<gene>
    <name evidence="3" type="ORF">H0921_16750</name>
</gene>
<organism evidence="3 4">
    <name type="scientific">Thermogemmata fonticola</name>
    <dbReference type="NCBI Taxonomy" id="2755323"/>
    <lineage>
        <taxon>Bacteria</taxon>
        <taxon>Pseudomonadati</taxon>
        <taxon>Planctomycetota</taxon>
        <taxon>Planctomycetia</taxon>
        <taxon>Gemmatales</taxon>
        <taxon>Gemmataceae</taxon>
        <taxon>Thermogemmata</taxon>
    </lineage>
</organism>
<dbReference type="InterPro" id="IPR050708">
    <property type="entry name" value="T6SS_VgrG/RHS"/>
</dbReference>
<protein>
    <submittedName>
        <fullName evidence="3">RHS repeat-associated core domain-containing protein</fullName>
    </submittedName>
</protein>
<reference evidence="3 4" key="1">
    <citation type="submission" date="2020-07" db="EMBL/GenBank/DDBJ databases">
        <title>Thermogemmata thermophila gen. nov., sp. nov., a novel moderate thermophilic planctomycete from a Kamchatka hot spring.</title>
        <authorList>
            <person name="Elcheninov A.G."/>
            <person name="Podosokorskaya O.A."/>
            <person name="Kovaleva O.L."/>
            <person name="Novikov A."/>
            <person name="Bonch-Osmolovskaya E.A."/>
            <person name="Toshchakov S.V."/>
            <person name="Kublanov I.V."/>
        </authorList>
    </citation>
    <scope>NUCLEOTIDE SEQUENCE [LARGE SCALE GENOMIC DNA]</scope>
    <source>
        <strain evidence="3 4">2918</strain>
    </source>
</reference>
<dbReference type="InterPro" id="IPR022385">
    <property type="entry name" value="Rhs_assc_core"/>
</dbReference>
<evidence type="ECO:0000259" key="2">
    <source>
        <dbReference type="Pfam" id="PF25023"/>
    </source>
</evidence>
<keyword evidence="4" id="KW-1185">Reference proteome</keyword>
<evidence type="ECO:0000256" key="1">
    <source>
        <dbReference type="ARBA" id="ARBA00022737"/>
    </source>
</evidence>
<comment type="caution">
    <text evidence="3">The sequence shown here is derived from an EMBL/GenBank/DDBJ whole genome shotgun (WGS) entry which is preliminary data.</text>
</comment>
<dbReference type="EMBL" id="JACEFB010000019">
    <property type="protein sequence ID" value="MBA2227811.1"/>
    <property type="molecule type" value="Genomic_DNA"/>
</dbReference>
<proteinExistence type="predicted"/>
<accession>A0A7V9ACZ3</accession>
<dbReference type="PANTHER" id="PTHR32305">
    <property type="match status" value="1"/>
</dbReference>
<evidence type="ECO:0000313" key="3">
    <source>
        <dbReference type="EMBL" id="MBA2227811.1"/>
    </source>
</evidence>
<dbReference type="Proteomes" id="UP000542342">
    <property type="component" value="Unassembled WGS sequence"/>
</dbReference>
<keyword evidence="1" id="KW-0677">Repeat</keyword>
<dbReference type="Gene3D" id="2.180.10.10">
    <property type="entry name" value="RHS repeat-associated core"/>
    <property type="match status" value="1"/>
</dbReference>
<dbReference type="PANTHER" id="PTHR32305:SF15">
    <property type="entry name" value="PROTEIN RHSA-RELATED"/>
    <property type="match status" value="1"/>
</dbReference>
<name>A0A7V9ACZ3_9BACT</name>
<dbReference type="AlphaFoldDB" id="A0A7V9ACZ3"/>
<dbReference type="InterPro" id="IPR056823">
    <property type="entry name" value="TEN-like_YD-shell"/>
</dbReference>
<dbReference type="Pfam" id="PF25023">
    <property type="entry name" value="TEN_YD-shell"/>
    <property type="match status" value="1"/>
</dbReference>
<evidence type="ECO:0000313" key="4">
    <source>
        <dbReference type="Proteomes" id="UP000542342"/>
    </source>
</evidence>
<dbReference type="NCBIfam" id="TIGR03696">
    <property type="entry name" value="Rhs_assc_core"/>
    <property type="match status" value="1"/>
</dbReference>
<feature type="domain" description="Teneurin-like YD-shell" evidence="2">
    <location>
        <begin position="37"/>
        <end position="143"/>
    </location>
</feature>
<sequence length="269" mass="30769">MPFRVADSNSQVELWSPVYVDALILRDRDTNGDGTLDERLWVVQDANYNVTALFDNAGNVVERYIYDPFGQVTVLTASWAVRSASAYAWVHLHQGGRFDATSGLYHFRNRDYSPTLGRWTSLDPLSYAAGDVNLYRSHGNDPINSLDPSGLDEIVIEGNSVYFERRYYVTLWKNGGTYWIGTLIEHEGVRYVQHGQYWVPLDEVEEAIERTFTVAYGGERREDPNKITEWFRKNNVRVSGIVKSLGHHIDGIPQYSDEEKKQVKKALPN</sequence>